<evidence type="ECO:0000313" key="4">
    <source>
        <dbReference type="Proteomes" id="UP000051679"/>
    </source>
</evidence>
<sequence>MQPDNKFCKNCGFKIAEYIAKQNAKNTSSTDAKPETKAPATKPVAAAKAPVAKPAPAATRVGKSHPMNKKKKAGLIAGAVVLVLLIGGYVAGKKYYSAENQLDRAVKAIGKGDASSSLSYLSTNDVKLKLDKTTIKPLLNYYQTHARALNDLATTTRNGGEGTMKFAQSGHRLLVFPAYKFNVSAVYPKVTTNEKGTKVTVSNAPSAGFTGKADARDIGPLVPGSYTLKATAKISGKKTSTKIKSDLLEDDSIDLSFQTVSVTVDGYPGAEVRIDGTKVGNIDEYGQLQINKYPIVSSSKLTEVYDPKGAAVESRAVKLADGYDNGEITLGYPGVISHANADSLIYNLINDADYLANNGDDTDTEDQMKDMFVNGADNEDYQQFVKMAVGYYKNDNIDSVSMTSDFKHVYPKAKDKAKVVANVEYDFDNADADSTHVQVFQYEGEVDKVGTDDYRIVNFKISKKVSDEHQAY</sequence>
<keyword evidence="2" id="KW-0812">Transmembrane</keyword>
<feature type="compositionally biased region" description="Low complexity" evidence="1">
    <location>
        <begin position="37"/>
        <end position="59"/>
    </location>
</feature>
<dbReference type="STRING" id="1291052.FC18_GL000151"/>
<keyword evidence="2" id="KW-0472">Membrane</keyword>
<protein>
    <recommendedName>
        <fullName evidence="5">Zinc-ribbon domain-containing protein</fullName>
    </recommendedName>
</protein>
<dbReference type="Proteomes" id="UP000051679">
    <property type="component" value="Unassembled WGS sequence"/>
</dbReference>
<reference evidence="3 4" key="1">
    <citation type="journal article" date="2015" name="Genome Announc.">
        <title>Expanding the biotechnology potential of lactobacilli through comparative genomics of 213 strains and associated genera.</title>
        <authorList>
            <person name="Sun Z."/>
            <person name="Harris H.M."/>
            <person name="McCann A."/>
            <person name="Guo C."/>
            <person name="Argimon S."/>
            <person name="Zhang W."/>
            <person name="Yang X."/>
            <person name="Jeffery I.B."/>
            <person name="Cooney J.C."/>
            <person name="Kagawa T.F."/>
            <person name="Liu W."/>
            <person name="Song Y."/>
            <person name="Salvetti E."/>
            <person name="Wrobel A."/>
            <person name="Rasinkangas P."/>
            <person name="Parkhill J."/>
            <person name="Rea M.C."/>
            <person name="O'Sullivan O."/>
            <person name="Ritari J."/>
            <person name="Douillard F.P."/>
            <person name="Paul Ross R."/>
            <person name="Yang R."/>
            <person name="Briner A.E."/>
            <person name="Felis G.E."/>
            <person name="de Vos W.M."/>
            <person name="Barrangou R."/>
            <person name="Klaenhammer T.R."/>
            <person name="Caufield P.W."/>
            <person name="Cui Y."/>
            <person name="Zhang H."/>
            <person name="O'Toole P.W."/>
        </authorList>
    </citation>
    <scope>NUCLEOTIDE SEQUENCE [LARGE SCALE GENOMIC DNA]</scope>
    <source>
        <strain evidence="3 4">DSM 20505</strain>
    </source>
</reference>
<keyword evidence="2" id="KW-1133">Transmembrane helix</keyword>
<evidence type="ECO:0008006" key="5">
    <source>
        <dbReference type="Google" id="ProtNLM"/>
    </source>
</evidence>
<dbReference type="PANTHER" id="PTHR40038:SF1">
    <property type="entry name" value="MEMBRANE-ASSOCIATED PROTEIN TCAA"/>
    <property type="match status" value="1"/>
</dbReference>
<evidence type="ECO:0000313" key="3">
    <source>
        <dbReference type="EMBL" id="KRM56247.1"/>
    </source>
</evidence>
<evidence type="ECO:0000256" key="1">
    <source>
        <dbReference type="SAM" id="MobiDB-lite"/>
    </source>
</evidence>
<accession>A0A0R1ZMI6</accession>
<dbReference type="PATRIC" id="fig|1291052.5.peg.154"/>
<name>A0A0R1ZMI6_9LACO</name>
<dbReference type="PANTHER" id="PTHR40038">
    <property type="entry name" value="MEMBRANE-ASSOCIATED PROTEIN TCAA"/>
    <property type="match status" value="1"/>
</dbReference>
<dbReference type="EMBL" id="AYYO01000007">
    <property type="protein sequence ID" value="KRM56247.1"/>
    <property type="molecule type" value="Genomic_DNA"/>
</dbReference>
<feature type="region of interest" description="Disordered" evidence="1">
    <location>
        <begin position="24"/>
        <end position="66"/>
    </location>
</feature>
<proteinExistence type="predicted"/>
<gene>
    <name evidence="3" type="ORF">FC18_GL000151</name>
</gene>
<dbReference type="AlphaFoldDB" id="A0A0R1ZMI6"/>
<organism evidence="3 4">
    <name type="scientific">Lacticaseibacillus sharpeae JCM 1186 = DSM 20505</name>
    <dbReference type="NCBI Taxonomy" id="1291052"/>
    <lineage>
        <taxon>Bacteria</taxon>
        <taxon>Bacillati</taxon>
        <taxon>Bacillota</taxon>
        <taxon>Bacilli</taxon>
        <taxon>Lactobacillales</taxon>
        <taxon>Lactobacillaceae</taxon>
        <taxon>Lacticaseibacillus</taxon>
    </lineage>
</organism>
<feature type="transmembrane region" description="Helical" evidence="2">
    <location>
        <begin position="73"/>
        <end position="92"/>
    </location>
</feature>
<comment type="caution">
    <text evidence="3">The sequence shown here is derived from an EMBL/GenBank/DDBJ whole genome shotgun (WGS) entry which is preliminary data.</text>
</comment>
<keyword evidence="4" id="KW-1185">Reference proteome</keyword>
<evidence type="ECO:0000256" key="2">
    <source>
        <dbReference type="SAM" id="Phobius"/>
    </source>
</evidence>